<reference evidence="2" key="1">
    <citation type="submission" date="2013-07" db="EMBL/GenBank/DDBJ databases">
        <title>The genome of an arbuscular mycorrhizal fungus provides insights into the evolution of the oldest plant symbiosis.</title>
        <authorList>
            <consortium name="DOE Joint Genome Institute"/>
            <person name="Tisserant E."/>
            <person name="Malbreil M."/>
            <person name="Kuo A."/>
            <person name="Kohler A."/>
            <person name="Symeonidi A."/>
            <person name="Balestrini R."/>
            <person name="Charron P."/>
            <person name="Duensing N."/>
            <person name="Frei-dit-Frey N."/>
            <person name="Gianinazzi-Pearson V."/>
            <person name="Gilbert B."/>
            <person name="Handa Y."/>
            <person name="Hijri M."/>
            <person name="Kaul R."/>
            <person name="Kawaguchi M."/>
            <person name="Krajinski F."/>
            <person name="Lammers P."/>
            <person name="Lapierre D."/>
            <person name="Masclaux F.G."/>
            <person name="Murat C."/>
            <person name="Morin E."/>
            <person name="Ndikumana S."/>
            <person name="Pagni M."/>
            <person name="Petitpierre D."/>
            <person name="Requena N."/>
            <person name="Rosikiewicz P."/>
            <person name="Riley R."/>
            <person name="Saito K."/>
            <person name="San Clemente H."/>
            <person name="Shapiro H."/>
            <person name="van Tuinen D."/>
            <person name="Becard G."/>
            <person name="Bonfante P."/>
            <person name="Paszkowski U."/>
            <person name="Shachar-Hill Y."/>
            <person name="Young J.P."/>
            <person name="Sanders I.R."/>
            <person name="Henrissat B."/>
            <person name="Rensing S.A."/>
            <person name="Grigoriev I.V."/>
            <person name="Corradi N."/>
            <person name="Roux C."/>
            <person name="Martin F."/>
        </authorList>
    </citation>
    <scope>NUCLEOTIDE SEQUENCE</scope>
    <source>
        <strain evidence="2">DAOM 197198</strain>
    </source>
</reference>
<organism evidence="2">
    <name type="scientific">Rhizophagus irregularis (strain DAOM 181602 / DAOM 197198 / MUCL 43194)</name>
    <name type="common">Arbuscular mycorrhizal fungus</name>
    <name type="synonym">Glomus intraradices</name>
    <dbReference type="NCBI Taxonomy" id="747089"/>
    <lineage>
        <taxon>Eukaryota</taxon>
        <taxon>Fungi</taxon>
        <taxon>Fungi incertae sedis</taxon>
        <taxon>Mucoromycota</taxon>
        <taxon>Glomeromycotina</taxon>
        <taxon>Glomeromycetes</taxon>
        <taxon>Glomerales</taxon>
        <taxon>Glomeraceae</taxon>
        <taxon>Rhizophagus</taxon>
    </lineage>
</organism>
<sequence>MIYLAISNFIKSIEGRIVKIYIEIESFENGLLINIINMQITSLIQEEYNILSYSDLSIFIPQISTDPYYCYQFALLHNEPIENKLITLFIKHKCSANVNYGLLGHLKLHKIDYKPYIIEWSHPLFGHLEIDKDYLFIVEYLFDLTDFCKSDREKFLYIDLMNSLSSLFVFIAVYIQMFCIKQF</sequence>
<evidence type="ECO:0000313" key="2">
    <source>
        <dbReference type="EMBL" id="ERZ98544.1"/>
    </source>
</evidence>
<evidence type="ECO:0000256" key="1">
    <source>
        <dbReference type="SAM" id="Phobius"/>
    </source>
</evidence>
<protein>
    <submittedName>
        <fullName evidence="2">Uncharacterized protein</fullName>
    </submittedName>
</protein>
<dbReference type="HOGENOM" id="CLU_1475888_0_0_1"/>
<accession>U9SRM9</accession>
<feature type="transmembrane region" description="Helical" evidence="1">
    <location>
        <begin position="155"/>
        <end position="175"/>
    </location>
</feature>
<name>U9SRM9_RHIID</name>
<dbReference type="AlphaFoldDB" id="U9SRM9"/>
<dbReference type="EMBL" id="KI298677">
    <property type="protein sequence ID" value="ERZ98544.1"/>
    <property type="molecule type" value="Genomic_DNA"/>
</dbReference>
<keyword evidence="1" id="KW-0472">Membrane</keyword>
<keyword evidence="1" id="KW-0812">Transmembrane</keyword>
<gene>
    <name evidence="2" type="ORF">GLOINDRAFT_88419</name>
</gene>
<proteinExistence type="predicted"/>
<dbReference type="VEuPathDB" id="FungiDB:RhiirFUN_011521"/>
<keyword evidence="1" id="KW-1133">Transmembrane helix</keyword>